<feature type="transmembrane region" description="Helical" evidence="10">
    <location>
        <begin position="187"/>
        <end position="208"/>
    </location>
</feature>
<evidence type="ECO:0000313" key="12">
    <source>
        <dbReference type="Ensembl" id="ENSEBUP00000021531.1"/>
    </source>
</evidence>
<evidence type="ECO:0000256" key="4">
    <source>
        <dbReference type="ARBA" id="ARBA00022989"/>
    </source>
</evidence>
<dbReference type="PRINTS" id="PR00237">
    <property type="entry name" value="GPCRRHODOPSN"/>
</dbReference>
<evidence type="ECO:0000256" key="10">
    <source>
        <dbReference type="SAM" id="Phobius"/>
    </source>
</evidence>
<dbReference type="GeneTree" id="ENSGT00940000160795"/>
<evidence type="ECO:0000313" key="13">
    <source>
        <dbReference type="Proteomes" id="UP000694388"/>
    </source>
</evidence>
<dbReference type="InterPro" id="IPR000276">
    <property type="entry name" value="GPCR_Rhodpsn"/>
</dbReference>
<feature type="transmembrane region" description="Helical" evidence="10">
    <location>
        <begin position="105"/>
        <end position="125"/>
    </location>
</feature>
<evidence type="ECO:0000256" key="1">
    <source>
        <dbReference type="ARBA" id="ARBA00004651"/>
    </source>
</evidence>
<keyword evidence="6 10" id="KW-0472">Membrane</keyword>
<evidence type="ECO:0000259" key="11">
    <source>
        <dbReference type="PROSITE" id="PS50262"/>
    </source>
</evidence>
<name>A0A8C4QW85_EPTBU</name>
<dbReference type="InterPro" id="IPR002233">
    <property type="entry name" value="ADR_fam"/>
</dbReference>
<evidence type="ECO:0000256" key="9">
    <source>
        <dbReference type="RuleBase" id="RU000688"/>
    </source>
</evidence>
<feature type="transmembrane region" description="Helical" evidence="10">
    <location>
        <begin position="66"/>
        <end position="85"/>
    </location>
</feature>
<dbReference type="GO" id="GO:0004937">
    <property type="term" value="F:alpha1-adrenergic receptor activity"/>
    <property type="evidence" value="ECO:0007669"/>
    <property type="project" value="TreeGrafter"/>
</dbReference>
<keyword evidence="7 9" id="KW-0675">Receptor</keyword>
<dbReference type="GO" id="GO:0007204">
    <property type="term" value="P:positive regulation of cytosolic calcium ion concentration"/>
    <property type="evidence" value="ECO:0007669"/>
    <property type="project" value="TreeGrafter"/>
</dbReference>
<dbReference type="PANTHER" id="PTHR24248:SF72">
    <property type="entry name" value="G-PROTEIN COUPLED RECEPTORS FAMILY 1 PROFILE DOMAIN-CONTAINING PROTEIN"/>
    <property type="match status" value="1"/>
</dbReference>
<accession>A0A8C4QW85</accession>
<keyword evidence="4 10" id="KW-1133">Transmembrane helix</keyword>
<dbReference type="Gene3D" id="1.20.1070.10">
    <property type="entry name" value="Rhodopsin 7-helix transmembrane proteins"/>
    <property type="match status" value="1"/>
</dbReference>
<dbReference type="GO" id="GO:0043410">
    <property type="term" value="P:positive regulation of MAPK cascade"/>
    <property type="evidence" value="ECO:0007669"/>
    <property type="project" value="TreeGrafter"/>
</dbReference>
<dbReference type="GO" id="GO:0071880">
    <property type="term" value="P:adenylate cyclase-activating adrenergic receptor signaling pathway"/>
    <property type="evidence" value="ECO:0007669"/>
    <property type="project" value="TreeGrafter"/>
</dbReference>
<evidence type="ECO:0000256" key="3">
    <source>
        <dbReference type="ARBA" id="ARBA00022692"/>
    </source>
</evidence>
<comment type="subcellular location">
    <subcellularLocation>
        <location evidence="1">Cell membrane</location>
        <topology evidence="1">Multi-pass membrane protein</topology>
    </subcellularLocation>
</comment>
<dbReference type="GO" id="GO:0007200">
    <property type="term" value="P:phospholipase C-activating G protein-coupled receptor signaling pathway"/>
    <property type="evidence" value="ECO:0007669"/>
    <property type="project" value="TreeGrafter"/>
</dbReference>
<reference evidence="12" key="1">
    <citation type="submission" date="2025-08" db="UniProtKB">
        <authorList>
            <consortium name="Ensembl"/>
        </authorList>
    </citation>
    <scope>IDENTIFICATION</scope>
</reference>
<proteinExistence type="inferred from homology"/>
<evidence type="ECO:0000256" key="5">
    <source>
        <dbReference type="ARBA" id="ARBA00023040"/>
    </source>
</evidence>
<feature type="transmembrane region" description="Helical" evidence="10">
    <location>
        <begin position="146"/>
        <end position="167"/>
    </location>
</feature>
<dbReference type="PANTHER" id="PTHR24248">
    <property type="entry name" value="ADRENERGIC RECEPTOR-RELATED G-PROTEIN COUPLED RECEPTOR"/>
    <property type="match status" value="1"/>
</dbReference>
<keyword evidence="2" id="KW-1003">Cell membrane</keyword>
<dbReference type="PROSITE" id="PS50262">
    <property type="entry name" value="G_PROTEIN_RECEP_F1_2"/>
    <property type="match status" value="1"/>
</dbReference>
<dbReference type="Pfam" id="PF00001">
    <property type="entry name" value="7tm_1"/>
    <property type="match status" value="1"/>
</dbReference>
<dbReference type="PROSITE" id="PS00237">
    <property type="entry name" value="G_PROTEIN_RECEP_F1_1"/>
    <property type="match status" value="1"/>
</dbReference>
<keyword evidence="13" id="KW-1185">Reference proteome</keyword>
<evidence type="ECO:0000256" key="8">
    <source>
        <dbReference type="ARBA" id="ARBA00023224"/>
    </source>
</evidence>
<feature type="domain" description="G-protein coupled receptors family 1 profile" evidence="11">
    <location>
        <begin position="46"/>
        <end position="325"/>
    </location>
</feature>
<comment type="similarity">
    <text evidence="9">Belongs to the G-protein coupled receptor 1 family.</text>
</comment>
<reference evidence="12" key="2">
    <citation type="submission" date="2025-09" db="UniProtKB">
        <authorList>
            <consortium name="Ensembl"/>
        </authorList>
    </citation>
    <scope>IDENTIFICATION</scope>
</reference>
<feature type="transmembrane region" description="Helical" evidence="10">
    <location>
        <begin position="272"/>
        <end position="297"/>
    </location>
</feature>
<dbReference type="SMART" id="SM01381">
    <property type="entry name" value="7TM_GPCR_Srsx"/>
    <property type="match status" value="1"/>
</dbReference>
<keyword evidence="3 9" id="KW-0812">Transmembrane</keyword>
<dbReference type="InterPro" id="IPR017452">
    <property type="entry name" value="GPCR_Rhodpsn_7TM"/>
</dbReference>
<keyword evidence="8 9" id="KW-0807">Transducer</keyword>
<dbReference type="Proteomes" id="UP000694388">
    <property type="component" value="Unplaced"/>
</dbReference>
<dbReference type="GO" id="GO:0007267">
    <property type="term" value="P:cell-cell signaling"/>
    <property type="evidence" value="ECO:0007669"/>
    <property type="project" value="TreeGrafter"/>
</dbReference>
<dbReference type="PRINTS" id="PR01103">
    <property type="entry name" value="ADRENERGICR"/>
</dbReference>
<dbReference type="AlphaFoldDB" id="A0A8C4QW85"/>
<protein>
    <submittedName>
        <fullName evidence="12">Adrenoceptor alpha 1D</fullName>
    </submittedName>
</protein>
<keyword evidence="5 9" id="KW-0297">G-protein coupled receptor</keyword>
<evidence type="ECO:0000256" key="2">
    <source>
        <dbReference type="ARBA" id="ARBA00022475"/>
    </source>
</evidence>
<dbReference type="SUPFAM" id="SSF81321">
    <property type="entry name" value="Family A G protein-coupled receptor-like"/>
    <property type="match status" value="1"/>
</dbReference>
<organism evidence="12 13">
    <name type="scientific">Eptatretus burgeri</name>
    <name type="common">Inshore hagfish</name>
    <dbReference type="NCBI Taxonomy" id="7764"/>
    <lineage>
        <taxon>Eukaryota</taxon>
        <taxon>Metazoa</taxon>
        <taxon>Chordata</taxon>
        <taxon>Craniata</taxon>
        <taxon>Vertebrata</taxon>
        <taxon>Cyclostomata</taxon>
        <taxon>Myxini</taxon>
        <taxon>Myxiniformes</taxon>
        <taxon>Myxinidae</taxon>
        <taxon>Eptatretinae</taxon>
        <taxon>Eptatretus</taxon>
    </lineage>
</organism>
<sequence>MNNWSVFDERMIWKGAHNQSVENPVDVTFVCLALALGSFITFAIAGNILVILSVACNSRLQTVTNYFITNLAIADLLLSIVVLPFSATLEVLGHWSFGRVFCDVWAAVDVLCCTASILSLCIISVDRYIGVSFPLRHPSIMTERRALFVLVLVWALSAVISVGPLLGWKESRPEDETTCSITVEPGYTLFSSLGSFYIPMFIILGMYCKVYVAARRQSQSLQAGVKKEMAVTLRIHKRHSHGCCGSGHGPMLRGSLSMRLLKFSREKKAAKTVGIVVGVFVLCWLPFFLVLPLGAYFPQCKPNDLVFKIIFWLGYLNSGINPLIYPFSSQEFKRTFMRLLCCRPHHRWVRHVAKRRYGIYPHRAPLECQQVCLPARSRFTTGRQGTRQCKRCSKELSMHSLSWEPAICPLWNLSNCQGEQQVQFATGREAVDYVNHSSTTTVSTVAGNVTTSPDMIKGTGGGLITSM</sequence>
<feature type="transmembrane region" description="Helical" evidence="10">
    <location>
        <begin position="27"/>
        <end position="54"/>
    </location>
</feature>
<dbReference type="OMA" id="DERMIWK"/>
<evidence type="ECO:0000256" key="6">
    <source>
        <dbReference type="ARBA" id="ARBA00023136"/>
    </source>
</evidence>
<evidence type="ECO:0000256" key="7">
    <source>
        <dbReference type="ARBA" id="ARBA00023170"/>
    </source>
</evidence>
<dbReference type="GO" id="GO:0005886">
    <property type="term" value="C:plasma membrane"/>
    <property type="evidence" value="ECO:0007669"/>
    <property type="project" value="UniProtKB-SubCell"/>
</dbReference>
<feature type="transmembrane region" description="Helical" evidence="10">
    <location>
        <begin position="309"/>
        <end position="328"/>
    </location>
</feature>
<dbReference type="Ensembl" id="ENSEBUT00000022107.1">
    <property type="protein sequence ID" value="ENSEBUP00000021531.1"/>
    <property type="gene ID" value="ENSEBUG00000013296.1"/>
</dbReference>